<evidence type="ECO:0000256" key="1">
    <source>
        <dbReference type="ARBA" id="ARBA00022679"/>
    </source>
</evidence>
<dbReference type="SUPFAM" id="SSF55729">
    <property type="entry name" value="Acyl-CoA N-acyltransferases (Nat)"/>
    <property type="match status" value="1"/>
</dbReference>
<keyword evidence="2" id="KW-0012">Acyltransferase</keyword>
<evidence type="ECO:0000313" key="5">
    <source>
        <dbReference type="Proteomes" id="UP001139410"/>
    </source>
</evidence>
<dbReference type="CDD" id="cd04301">
    <property type="entry name" value="NAT_SF"/>
    <property type="match status" value="1"/>
</dbReference>
<keyword evidence="5" id="KW-1185">Reference proteome</keyword>
<proteinExistence type="predicted"/>
<sequence length="152" mass="16635">MWQIFEGEVDLDDVRILLAQHFAEMQAGSPPEACHVLPVDGLKDQSIRFFTLRERGALLGCGALKRLGGAEGEIKSMRTADAALGRGVGKALLGHLIATAKLEGMARIRLETGSTDQFAAANQLYEKEGFERTGPFGDYTDTPFTRFFSKEI</sequence>
<dbReference type="GO" id="GO:0016747">
    <property type="term" value="F:acyltransferase activity, transferring groups other than amino-acyl groups"/>
    <property type="evidence" value="ECO:0007669"/>
    <property type="project" value="InterPro"/>
</dbReference>
<reference evidence="4" key="1">
    <citation type="submission" date="2022-01" db="EMBL/GenBank/DDBJ databases">
        <authorList>
            <person name="Jo J.-H."/>
            <person name="Im W.-T."/>
        </authorList>
    </citation>
    <scope>NUCLEOTIDE SEQUENCE</scope>
    <source>
        <strain evidence="4">G124</strain>
    </source>
</reference>
<feature type="domain" description="N-acetyltransferase" evidence="3">
    <location>
        <begin position="1"/>
        <end position="152"/>
    </location>
</feature>
<dbReference type="Pfam" id="PF00583">
    <property type="entry name" value="Acetyltransf_1"/>
    <property type="match status" value="1"/>
</dbReference>
<dbReference type="PROSITE" id="PS51186">
    <property type="entry name" value="GNAT"/>
    <property type="match status" value="1"/>
</dbReference>
<dbReference type="InterPro" id="IPR050832">
    <property type="entry name" value="Bact_Acetyltransf"/>
</dbReference>
<organism evidence="4 5">
    <name type="scientific">Sphingomonas cremea</name>
    <dbReference type="NCBI Taxonomy" id="2904799"/>
    <lineage>
        <taxon>Bacteria</taxon>
        <taxon>Pseudomonadati</taxon>
        <taxon>Pseudomonadota</taxon>
        <taxon>Alphaproteobacteria</taxon>
        <taxon>Sphingomonadales</taxon>
        <taxon>Sphingomonadaceae</taxon>
        <taxon>Sphingomonas</taxon>
    </lineage>
</organism>
<evidence type="ECO:0000313" key="4">
    <source>
        <dbReference type="EMBL" id="MCF2514516.1"/>
    </source>
</evidence>
<dbReference type="RefSeq" id="WP_235066976.1">
    <property type="nucleotide sequence ID" value="NZ_JAKFGM010000001.1"/>
</dbReference>
<dbReference type="Proteomes" id="UP001139410">
    <property type="component" value="Unassembled WGS sequence"/>
</dbReference>
<dbReference type="InterPro" id="IPR016181">
    <property type="entry name" value="Acyl_CoA_acyltransferase"/>
</dbReference>
<protein>
    <submittedName>
        <fullName evidence="4">GNAT family N-acetyltransferase</fullName>
    </submittedName>
</protein>
<dbReference type="PANTHER" id="PTHR43877">
    <property type="entry name" value="AMINOALKYLPHOSPHONATE N-ACETYLTRANSFERASE-RELATED-RELATED"/>
    <property type="match status" value="1"/>
</dbReference>
<dbReference type="EMBL" id="JAKFGM010000001">
    <property type="protein sequence ID" value="MCF2514516.1"/>
    <property type="molecule type" value="Genomic_DNA"/>
</dbReference>
<keyword evidence="1" id="KW-0808">Transferase</keyword>
<accession>A0A9X1QJ80</accession>
<evidence type="ECO:0000256" key="2">
    <source>
        <dbReference type="ARBA" id="ARBA00023315"/>
    </source>
</evidence>
<dbReference type="PANTHER" id="PTHR43877:SF5">
    <property type="entry name" value="BLL8307 PROTEIN"/>
    <property type="match status" value="1"/>
</dbReference>
<dbReference type="InterPro" id="IPR000182">
    <property type="entry name" value="GNAT_dom"/>
</dbReference>
<name>A0A9X1QJ80_9SPHN</name>
<gene>
    <name evidence="4" type="ORF">LVY65_05475</name>
</gene>
<evidence type="ECO:0000259" key="3">
    <source>
        <dbReference type="PROSITE" id="PS51186"/>
    </source>
</evidence>
<dbReference type="Gene3D" id="3.40.630.30">
    <property type="match status" value="1"/>
</dbReference>
<dbReference type="AlphaFoldDB" id="A0A9X1QJ80"/>
<comment type="caution">
    <text evidence="4">The sequence shown here is derived from an EMBL/GenBank/DDBJ whole genome shotgun (WGS) entry which is preliminary data.</text>
</comment>